<protein>
    <submittedName>
        <fullName evidence="1">Uncharacterized protein</fullName>
    </submittedName>
</protein>
<accession>A0A7S3PSH2</accession>
<dbReference type="AlphaFoldDB" id="A0A7S3PSH2"/>
<name>A0A7S3PSH2_9STRA</name>
<dbReference type="EMBL" id="HBIN01026534">
    <property type="protein sequence ID" value="CAE0448928.1"/>
    <property type="molecule type" value="Transcribed_RNA"/>
</dbReference>
<evidence type="ECO:0000313" key="1">
    <source>
        <dbReference type="EMBL" id="CAE0448928.1"/>
    </source>
</evidence>
<reference evidence="1" key="1">
    <citation type="submission" date="2021-01" db="EMBL/GenBank/DDBJ databases">
        <authorList>
            <person name="Corre E."/>
            <person name="Pelletier E."/>
            <person name="Niang G."/>
            <person name="Scheremetjew M."/>
            <person name="Finn R."/>
            <person name="Kale V."/>
            <person name="Holt S."/>
            <person name="Cochrane G."/>
            <person name="Meng A."/>
            <person name="Brown T."/>
            <person name="Cohen L."/>
        </authorList>
    </citation>
    <scope>NUCLEOTIDE SEQUENCE</scope>
    <source>
        <strain evidence="1">GSBS06</strain>
    </source>
</reference>
<proteinExistence type="predicted"/>
<gene>
    <name evidence="1" type="ORF">ASTO00021_LOCUS18897</name>
</gene>
<sequence length="187" mass="21003">MTLIVSPSFPVAEKAGRRRTLSETSFGQSPEVWYTNKQARVGDIIPPRPAGNGFAARLWDNLYNKGGNKTATSPLKKDVMTLLKKNSISSTKKQVFKLLGKQQAPLVRPQTKLVAETVSVNETVEEPVKKTKTLPRKMKTMKEINPRNQKFFTSHRRVSPFSSSSKVEAKIINADSVMNLFEEPTWL</sequence>
<organism evidence="1">
    <name type="scientific">Aplanochytrium stocchinoi</name>
    <dbReference type="NCBI Taxonomy" id="215587"/>
    <lineage>
        <taxon>Eukaryota</taxon>
        <taxon>Sar</taxon>
        <taxon>Stramenopiles</taxon>
        <taxon>Bigyra</taxon>
        <taxon>Labyrinthulomycetes</taxon>
        <taxon>Thraustochytrida</taxon>
        <taxon>Thraustochytriidae</taxon>
        <taxon>Aplanochytrium</taxon>
    </lineage>
</organism>